<evidence type="ECO:0000313" key="3">
    <source>
        <dbReference type="EMBL" id="KAK9747613.1"/>
    </source>
</evidence>
<dbReference type="PANTHER" id="PTHR36309">
    <property type="entry name" value="RNA-BINDING (RRM/RBD/RNP MOTIFS) FAMILY PROTEIN"/>
    <property type="match status" value="1"/>
</dbReference>
<evidence type="ECO:0000256" key="1">
    <source>
        <dbReference type="PROSITE-ProRule" id="PRU00176"/>
    </source>
</evidence>
<proteinExistence type="predicted"/>
<evidence type="ECO:0000313" key="4">
    <source>
        <dbReference type="Proteomes" id="UP001443914"/>
    </source>
</evidence>
<organism evidence="3 4">
    <name type="scientific">Saponaria officinalis</name>
    <name type="common">Common soapwort</name>
    <name type="synonym">Lychnis saponaria</name>
    <dbReference type="NCBI Taxonomy" id="3572"/>
    <lineage>
        <taxon>Eukaryota</taxon>
        <taxon>Viridiplantae</taxon>
        <taxon>Streptophyta</taxon>
        <taxon>Embryophyta</taxon>
        <taxon>Tracheophyta</taxon>
        <taxon>Spermatophyta</taxon>
        <taxon>Magnoliopsida</taxon>
        <taxon>eudicotyledons</taxon>
        <taxon>Gunneridae</taxon>
        <taxon>Pentapetalae</taxon>
        <taxon>Caryophyllales</taxon>
        <taxon>Caryophyllaceae</taxon>
        <taxon>Caryophylleae</taxon>
        <taxon>Saponaria</taxon>
    </lineage>
</organism>
<dbReference type="InterPro" id="IPR035979">
    <property type="entry name" value="RBD_domain_sf"/>
</dbReference>
<dbReference type="Gene3D" id="3.30.70.330">
    <property type="match status" value="1"/>
</dbReference>
<dbReference type="PANTHER" id="PTHR36309:SF1">
    <property type="entry name" value="RNA-BINDING (RRM_RBD_RNP MOTIFS) FAMILY PROTEIN"/>
    <property type="match status" value="1"/>
</dbReference>
<evidence type="ECO:0000259" key="2">
    <source>
        <dbReference type="PROSITE" id="PS50102"/>
    </source>
</evidence>
<dbReference type="AlphaFoldDB" id="A0AAW1MJ77"/>
<dbReference type="GO" id="GO:0003723">
    <property type="term" value="F:RNA binding"/>
    <property type="evidence" value="ECO:0007669"/>
    <property type="project" value="UniProtKB-UniRule"/>
</dbReference>
<keyword evidence="1" id="KW-0694">RNA-binding</keyword>
<dbReference type="InterPro" id="IPR012677">
    <property type="entry name" value="Nucleotide-bd_a/b_plait_sf"/>
</dbReference>
<feature type="domain" description="RRM" evidence="2">
    <location>
        <begin position="22"/>
        <end position="104"/>
    </location>
</feature>
<comment type="caution">
    <text evidence="3">The sequence shown here is derived from an EMBL/GenBank/DDBJ whole genome shotgun (WGS) entry which is preliminary data.</text>
</comment>
<dbReference type="CDD" id="cd00590">
    <property type="entry name" value="RRM_SF"/>
    <property type="match status" value="1"/>
</dbReference>
<dbReference type="InterPro" id="IPR053316">
    <property type="entry name" value="Epigenetic_reg_gene_expr"/>
</dbReference>
<dbReference type="SUPFAM" id="SSF54928">
    <property type="entry name" value="RNA-binding domain, RBD"/>
    <property type="match status" value="1"/>
</dbReference>
<gene>
    <name evidence="3" type="ORF">RND81_02G003200</name>
</gene>
<name>A0AAW1MJ77_SAPOF</name>
<reference evidence="3" key="1">
    <citation type="submission" date="2024-03" db="EMBL/GenBank/DDBJ databases">
        <title>WGS assembly of Saponaria officinalis var. Norfolk2.</title>
        <authorList>
            <person name="Jenkins J."/>
            <person name="Shu S."/>
            <person name="Grimwood J."/>
            <person name="Barry K."/>
            <person name="Goodstein D."/>
            <person name="Schmutz J."/>
            <person name="Leebens-Mack J."/>
            <person name="Osbourn A."/>
        </authorList>
    </citation>
    <scope>NUCLEOTIDE SEQUENCE [LARGE SCALE GENOMIC DNA]</scope>
    <source>
        <strain evidence="3">JIC</strain>
    </source>
</reference>
<dbReference type="PROSITE" id="PS50102">
    <property type="entry name" value="RRM"/>
    <property type="match status" value="1"/>
</dbReference>
<accession>A0AAW1MJ77</accession>
<keyword evidence="4" id="KW-1185">Reference proteome</keyword>
<protein>
    <recommendedName>
        <fullName evidence="2">RRM domain-containing protein</fullName>
    </recommendedName>
</protein>
<dbReference type="Proteomes" id="UP001443914">
    <property type="component" value="Unassembled WGS sequence"/>
</dbReference>
<dbReference type="InterPro" id="IPR000504">
    <property type="entry name" value="RRM_dom"/>
</dbReference>
<dbReference type="EMBL" id="JBDFQZ010000002">
    <property type="protein sequence ID" value="KAK9747613.1"/>
    <property type="molecule type" value="Genomic_DNA"/>
</dbReference>
<sequence length="209" mass="24241">MGREGEGEVTKEYAKFQEKVKHSIYLDNLSPSVTDAVIRSAFDQANVKSIRFIPNYTHPDYNPRCALVEFSNEKEVKFVLDLICSCPFMMAGMPRPVRARPAEPEMFSDRPVKPGPRIQLRWLDRSDPDFVVGQKLKRLAKKHIAEQSLLLEKQSEMEEKLSKQQWETLKGHYRKYEMMDSLFLDGTSTRLGKCYGVNVPDEARTFDFR</sequence>